<organism evidence="1 2">
    <name type="scientific">Nocardioides panacis</name>
    <dbReference type="NCBI Taxonomy" id="2849501"/>
    <lineage>
        <taxon>Bacteria</taxon>
        <taxon>Bacillati</taxon>
        <taxon>Actinomycetota</taxon>
        <taxon>Actinomycetes</taxon>
        <taxon>Propionibacteriales</taxon>
        <taxon>Nocardioidaceae</taxon>
        <taxon>Nocardioides</taxon>
    </lineage>
</organism>
<reference evidence="1" key="1">
    <citation type="submission" date="2021-06" db="EMBL/GenBank/DDBJ databases">
        <title>Complete genome sequence of Nocardioides sp. G188.</title>
        <authorList>
            <person name="Im W.-T."/>
        </authorList>
    </citation>
    <scope>NUCLEOTIDE SEQUENCE</scope>
    <source>
        <strain evidence="1">G188</strain>
    </source>
</reference>
<gene>
    <name evidence="1" type="ORF">KRR39_08785</name>
</gene>
<protein>
    <submittedName>
        <fullName evidence="1">Uncharacterized protein</fullName>
    </submittedName>
</protein>
<keyword evidence="2" id="KW-1185">Reference proteome</keyword>
<sequence>MPNHVCTAVNLADELVVVRGGTTADVWPVTARGANT</sequence>
<accession>A0A975T1A7</accession>
<name>A0A975T1A7_9ACTN</name>
<dbReference type="AlphaFoldDB" id="A0A975T1A7"/>
<dbReference type="KEGG" id="nps:KRR39_08785"/>
<dbReference type="Proteomes" id="UP000683575">
    <property type="component" value="Chromosome"/>
</dbReference>
<dbReference type="EMBL" id="CP077062">
    <property type="protein sequence ID" value="QWZ09808.1"/>
    <property type="molecule type" value="Genomic_DNA"/>
</dbReference>
<proteinExistence type="predicted"/>
<evidence type="ECO:0000313" key="2">
    <source>
        <dbReference type="Proteomes" id="UP000683575"/>
    </source>
</evidence>
<evidence type="ECO:0000313" key="1">
    <source>
        <dbReference type="EMBL" id="QWZ09808.1"/>
    </source>
</evidence>